<evidence type="ECO:0000259" key="1">
    <source>
        <dbReference type="PROSITE" id="PS51819"/>
    </source>
</evidence>
<sequence length="132" mass="14231">MRSNRSMPQDVLIPVLAYADVAEAVERLQAAFGFAPRWRVGAHRAQLAVGATAAVALVAGERSGGHDHVMVRVDDVGALRERAVAAGFEASLIEEFPYGERQCTCVDFSGRTWVFTESVADVDPRDWGADVG</sequence>
<name>A0ABS7HN20_9MICO</name>
<dbReference type="InterPro" id="IPR029068">
    <property type="entry name" value="Glyas_Bleomycin-R_OHBP_Dase"/>
</dbReference>
<dbReference type="InterPro" id="IPR037523">
    <property type="entry name" value="VOC_core"/>
</dbReference>
<feature type="domain" description="VOC" evidence="1">
    <location>
        <begin position="10"/>
        <end position="118"/>
    </location>
</feature>
<dbReference type="Proteomes" id="UP001196843">
    <property type="component" value="Unassembled WGS sequence"/>
</dbReference>
<gene>
    <name evidence="2" type="ORF">JNB62_08185</name>
</gene>
<dbReference type="RefSeq" id="WP_220300383.1">
    <property type="nucleotide sequence ID" value="NZ_JAEUAW010000005.1"/>
</dbReference>
<dbReference type="Gene3D" id="3.30.720.120">
    <property type="match status" value="1"/>
</dbReference>
<comment type="caution">
    <text evidence="2">The sequence shown here is derived from an EMBL/GenBank/DDBJ whole genome shotgun (WGS) entry which is preliminary data.</text>
</comment>
<keyword evidence="3" id="KW-1185">Reference proteome</keyword>
<dbReference type="Gene3D" id="3.30.720.110">
    <property type="match status" value="1"/>
</dbReference>
<dbReference type="EMBL" id="JAEUAW010000005">
    <property type="protein sequence ID" value="MBW9093656.1"/>
    <property type="molecule type" value="Genomic_DNA"/>
</dbReference>
<proteinExistence type="predicted"/>
<accession>A0ABS7HN20</accession>
<protein>
    <recommendedName>
        <fullName evidence="1">VOC domain-containing protein</fullName>
    </recommendedName>
</protein>
<evidence type="ECO:0000313" key="3">
    <source>
        <dbReference type="Proteomes" id="UP001196843"/>
    </source>
</evidence>
<dbReference type="SUPFAM" id="SSF54593">
    <property type="entry name" value="Glyoxalase/Bleomycin resistance protein/Dihydroxybiphenyl dioxygenase"/>
    <property type="match status" value="1"/>
</dbReference>
<dbReference type="PROSITE" id="PS51819">
    <property type="entry name" value="VOC"/>
    <property type="match status" value="1"/>
</dbReference>
<organism evidence="2 3">
    <name type="scientific">Microbacterium jejuense</name>
    <dbReference type="NCBI Taxonomy" id="1263637"/>
    <lineage>
        <taxon>Bacteria</taxon>
        <taxon>Bacillati</taxon>
        <taxon>Actinomycetota</taxon>
        <taxon>Actinomycetes</taxon>
        <taxon>Micrococcales</taxon>
        <taxon>Microbacteriaceae</taxon>
        <taxon>Microbacterium</taxon>
    </lineage>
</organism>
<evidence type="ECO:0000313" key="2">
    <source>
        <dbReference type="EMBL" id="MBW9093656.1"/>
    </source>
</evidence>
<reference evidence="2 3" key="1">
    <citation type="journal article" date="2021" name="MBio">
        <title>Poor Competitiveness of Bradyrhizobium in Pigeon Pea Root Colonization in Indian Soils.</title>
        <authorList>
            <person name="Chalasani D."/>
            <person name="Basu A."/>
            <person name="Pullabhotla S.V.S.R.N."/>
            <person name="Jorrin B."/>
            <person name="Neal A.L."/>
            <person name="Poole P.S."/>
            <person name="Podile A.R."/>
            <person name="Tkacz A."/>
        </authorList>
    </citation>
    <scope>NUCLEOTIDE SEQUENCE [LARGE SCALE GENOMIC DNA]</scope>
    <source>
        <strain evidence="2 3">HU14</strain>
    </source>
</reference>